<sequence>MKYLLSAAAASALMAGTAFAGNIEPAPMEPVIAPAPAPVFTSPNWTGFYVGGQLGYANVDTSIANVDGDGLIGGLTAGYDYDLGNWVVGAGLDYDWTDVTLSGVNLDVENVFRAKLRGGYKLGDGLLYATAGYANVDVQTLGNEDGYFVGAGYEHLITENISLGGEVLYHEFDGLPAGGVNTDPDATTAQVRATFRF</sequence>
<dbReference type="PANTHER" id="PTHR34001:SF3">
    <property type="entry name" value="BLL7405 PROTEIN"/>
    <property type="match status" value="1"/>
</dbReference>
<dbReference type="InterPro" id="IPR011250">
    <property type="entry name" value="OMP/PagP_B-barrel"/>
</dbReference>
<accession>A0A1N7GUK0</accession>
<keyword evidence="2 5" id="KW-0732">Signal</keyword>
<dbReference type="Proteomes" id="UP000186019">
    <property type="component" value="Unassembled WGS sequence"/>
</dbReference>
<comment type="subcellular location">
    <subcellularLocation>
        <location evidence="1">Membrane</location>
    </subcellularLocation>
</comment>
<evidence type="ECO:0000313" key="7">
    <source>
        <dbReference type="EMBL" id="SIS16255.1"/>
    </source>
</evidence>
<dbReference type="Gene3D" id="2.40.160.20">
    <property type="match status" value="1"/>
</dbReference>
<evidence type="ECO:0000256" key="3">
    <source>
        <dbReference type="ARBA" id="ARBA00023136"/>
    </source>
</evidence>
<feature type="domain" description="Outer membrane protein beta-barrel" evidence="6">
    <location>
        <begin position="35"/>
        <end position="197"/>
    </location>
</feature>
<evidence type="ECO:0000256" key="1">
    <source>
        <dbReference type="ARBA" id="ARBA00004370"/>
    </source>
</evidence>
<dbReference type="OrthoDB" id="268975at2"/>
<dbReference type="GO" id="GO:0016020">
    <property type="term" value="C:membrane"/>
    <property type="evidence" value="ECO:0007669"/>
    <property type="project" value="UniProtKB-SubCell"/>
</dbReference>
<dbReference type="SUPFAM" id="SSF56925">
    <property type="entry name" value="OMPA-like"/>
    <property type="match status" value="1"/>
</dbReference>
<protein>
    <submittedName>
        <fullName evidence="7">Opacity protein</fullName>
    </submittedName>
</protein>
<dbReference type="EMBL" id="FTNV01000002">
    <property type="protein sequence ID" value="SIS16255.1"/>
    <property type="molecule type" value="Genomic_DNA"/>
</dbReference>
<feature type="chain" id="PRO_5009942199" evidence="5">
    <location>
        <begin position="21"/>
        <end position="197"/>
    </location>
</feature>
<evidence type="ECO:0000313" key="8">
    <source>
        <dbReference type="Proteomes" id="UP000186019"/>
    </source>
</evidence>
<evidence type="ECO:0000256" key="2">
    <source>
        <dbReference type="ARBA" id="ARBA00022729"/>
    </source>
</evidence>
<keyword evidence="3" id="KW-0472">Membrane</keyword>
<evidence type="ECO:0000256" key="5">
    <source>
        <dbReference type="SAM" id="SignalP"/>
    </source>
</evidence>
<evidence type="ECO:0000259" key="6">
    <source>
        <dbReference type="Pfam" id="PF13505"/>
    </source>
</evidence>
<keyword evidence="8" id="KW-1185">Reference proteome</keyword>
<gene>
    <name evidence="7" type="ORF">SAMN05421666_2088</name>
</gene>
<comment type="similarity">
    <text evidence="4">Belongs to the Omp25/RopB family.</text>
</comment>
<dbReference type="PANTHER" id="PTHR34001">
    <property type="entry name" value="BLL7405 PROTEIN"/>
    <property type="match status" value="1"/>
</dbReference>
<proteinExistence type="inferred from homology"/>
<dbReference type="STRING" id="573024.SAMN05216208_3388"/>
<dbReference type="RefSeq" id="WP_076533703.1">
    <property type="nucleotide sequence ID" value="NZ_FOAC01000005.1"/>
</dbReference>
<dbReference type="InterPro" id="IPR051692">
    <property type="entry name" value="OMP-like"/>
</dbReference>
<dbReference type="AlphaFoldDB" id="A0A1N7GUK0"/>
<dbReference type="InterPro" id="IPR027385">
    <property type="entry name" value="Beta-barrel_OMP"/>
</dbReference>
<reference evidence="7 8" key="1">
    <citation type="submission" date="2017-01" db="EMBL/GenBank/DDBJ databases">
        <authorList>
            <person name="Mah S.A."/>
            <person name="Swanson W.J."/>
            <person name="Moy G.W."/>
            <person name="Vacquier V.D."/>
        </authorList>
    </citation>
    <scope>NUCLEOTIDE SEQUENCE [LARGE SCALE GENOMIC DNA]</scope>
    <source>
        <strain evidence="7 8">DSM 29590</strain>
    </source>
</reference>
<organism evidence="7 8">
    <name type="scientific">Roseovarius nanhaiticus</name>
    <dbReference type="NCBI Taxonomy" id="573024"/>
    <lineage>
        <taxon>Bacteria</taxon>
        <taxon>Pseudomonadati</taxon>
        <taxon>Pseudomonadota</taxon>
        <taxon>Alphaproteobacteria</taxon>
        <taxon>Rhodobacterales</taxon>
        <taxon>Roseobacteraceae</taxon>
        <taxon>Roseovarius</taxon>
    </lineage>
</organism>
<evidence type="ECO:0000256" key="4">
    <source>
        <dbReference type="ARBA" id="ARBA00038306"/>
    </source>
</evidence>
<name>A0A1N7GUK0_9RHOB</name>
<dbReference type="Pfam" id="PF13505">
    <property type="entry name" value="OMP_b-brl"/>
    <property type="match status" value="1"/>
</dbReference>
<feature type="signal peptide" evidence="5">
    <location>
        <begin position="1"/>
        <end position="20"/>
    </location>
</feature>